<dbReference type="PANTHER" id="PTHR34236:SF1">
    <property type="entry name" value="DIMETHYL SULFOXIDE REDUCTASE TRANSCRIPTIONAL ACTIVATOR"/>
    <property type="match status" value="1"/>
</dbReference>
<dbReference type="SUPFAM" id="SSF55785">
    <property type="entry name" value="PYP-like sensor domain (PAS domain)"/>
    <property type="match status" value="3"/>
</dbReference>
<dbReference type="InterPro" id="IPR003018">
    <property type="entry name" value="GAF"/>
</dbReference>
<accession>A0A7D5PEE4</accession>
<dbReference type="NCBIfam" id="TIGR00229">
    <property type="entry name" value="sensory_box"/>
    <property type="match status" value="2"/>
</dbReference>
<feature type="domain" description="PAS" evidence="3">
    <location>
        <begin position="120"/>
        <end position="173"/>
    </location>
</feature>
<dbReference type="InterPro" id="IPR013656">
    <property type="entry name" value="PAS_4"/>
</dbReference>
<dbReference type="OrthoDB" id="234125at2157"/>
<dbReference type="InterPro" id="IPR007050">
    <property type="entry name" value="HTH_bacterioopsin"/>
</dbReference>
<evidence type="ECO:0000313" key="5">
    <source>
        <dbReference type="EMBL" id="QLH81960.1"/>
    </source>
</evidence>
<dbReference type="EMBL" id="CP058909">
    <property type="protein sequence ID" value="QLH81960.1"/>
    <property type="molecule type" value="Genomic_DNA"/>
</dbReference>
<keyword evidence="6" id="KW-1185">Reference proteome</keyword>
<gene>
    <name evidence="5" type="ORF">HZS54_10105</name>
</gene>
<protein>
    <submittedName>
        <fullName evidence="5">PAS domain-containing protein</fullName>
    </submittedName>
</protein>
<dbReference type="InterPro" id="IPR031803">
    <property type="entry name" value="BAT_GAF/HTH-assoc"/>
</dbReference>
<dbReference type="PROSITE" id="PS50112">
    <property type="entry name" value="PAS"/>
    <property type="match status" value="2"/>
</dbReference>
<dbReference type="Proteomes" id="UP000509346">
    <property type="component" value="Chromosome"/>
</dbReference>
<dbReference type="Gene3D" id="3.30.450.20">
    <property type="entry name" value="PAS domain"/>
    <property type="match status" value="4"/>
</dbReference>
<dbReference type="InterPro" id="IPR035965">
    <property type="entry name" value="PAS-like_dom_sf"/>
</dbReference>
<dbReference type="CDD" id="cd00130">
    <property type="entry name" value="PAS"/>
    <property type="match status" value="1"/>
</dbReference>
<dbReference type="AlphaFoldDB" id="A0A7D5PEE4"/>
<dbReference type="KEGG" id="hpel:HZS54_10105"/>
<dbReference type="Gene3D" id="3.30.450.40">
    <property type="match status" value="1"/>
</dbReference>
<name>A0A7D5PEE4_9EURY</name>
<evidence type="ECO:0000256" key="1">
    <source>
        <dbReference type="ARBA" id="ARBA00023015"/>
    </source>
</evidence>
<dbReference type="Pfam" id="PF13185">
    <property type="entry name" value="GAF_2"/>
    <property type="match status" value="1"/>
</dbReference>
<dbReference type="RefSeq" id="WP_179922428.1">
    <property type="nucleotide sequence ID" value="NZ_CP058909.1"/>
</dbReference>
<evidence type="ECO:0000313" key="6">
    <source>
        <dbReference type="Proteomes" id="UP000509346"/>
    </source>
</evidence>
<dbReference type="Pfam" id="PF15915">
    <property type="entry name" value="BAT"/>
    <property type="match status" value="1"/>
</dbReference>
<evidence type="ECO:0000259" key="3">
    <source>
        <dbReference type="PROSITE" id="PS50112"/>
    </source>
</evidence>
<feature type="domain" description="PAC" evidence="4">
    <location>
        <begin position="444"/>
        <end position="500"/>
    </location>
</feature>
<dbReference type="GeneID" id="56082944"/>
<dbReference type="InterPro" id="IPR029016">
    <property type="entry name" value="GAF-like_dom_sf"/>
</dbReference>
<keyword evidence="1" id="KW-0805">Transcription regulation</keyword>
<dbReference type="SUPFAM" id="SSF55781">
    <property type="entry name" value="GAF domain-like"/>
    <property type="match status" value="1"/>
</dbReference>
<dbReference type="PROSITE" id="PS50113">
    <property type="entry name" value="PAC"/>
    <property type="match status" value="1"/>
</dbReference>
<proteinExistence type="predicted"/>
<dbReference type="InterPro" id="IPR000014">
    <property type="entry name" value="PAS"/>
</dbReference>
<dbReference type="Pfam" id="PF04967">
    <property type="entry name" value="HTH_10"/>
    <property type="match status" value="1"/>
</dbReference>
<keyword evidence="2" id="KW-0804">Transcription</keyword>
<dbReference type="SMART" id="SM00065">
    <property type="entry name" value="GAF"/>
    <property type="match status" value="1"/>
</dbReference>
<dbReference type="InterPro" id="IPR000700">
    <property type="entry name" value="PAS-assoc_C"/>
</dbReference>
<reference evidence="5 6" key="1">
    <citation type="submission" date="2020-07" db="EMBL/GenBank/DDBJ databases">
        <title>Halosimplex litoreum sp. nov. and Halosimplex rubrum sp. nov., isolated from different salt environments.</title>
        <authorList>
            <person name="Cui H."/>
        </authorList>
    </citation>
    <scope>NUCLEOTIDE SEQUENCE [LARGE SCALE GENOMIC DNA]</scope>
    <source>
        <strain evidence="5 6">R2</strain>
    </source>
</reference>
<feature type="domain" description="PAS" evidence="3">
    <location>
        <begin position="376"/>
        <end position="420"/>
    </location>
</feature>
<sequence>MSERVEGPGAVTDPVVAELLDAVEDPAVVCDPDGTVRAWNGPFAERIEADPHESSVAAVVDCPSDPLGRAVETGERTIGSGPVRSSGRAVTVAVRPVEREGAVTAAVVTLSDATDPFETERALYEASVDAAADAVYVVDRSHTIRAASDGFRRFTGIPTERVEGRDVDCLRELGIIDGEIFHEGMRALRELFAGAVDSHTVTSHVRLDDGMGYVENRLSSIERDGEVVGVVNVVRDVTERERRREALAANRERLSTIMEDLPVMMVVVDGDGRIDHCQGLDFDALVCDRSEFLGEPVEAFEPVCPDLVDGFHRALDGETGDATAAIGDRTYKACFEPLTRSEPAESGADEPAPAGAIAVAIDITDRTRREAERQAREQELRAVIESSADPIAMQDVDGRYRVVNEAMVETSDGDRDSIVGSTPEAVFDDRFATRVEAHRRAVLDTERARVVEETMAGEPTDETVQLTFAPYHGPDGEVQGTVSIARDITELERQRGELETLAEIQELVQESVRALTGATTSEAIKESVCERLADSEYYEFAWIGQREASRREVTPTHWTGIADDYLEEITVTVAADDRGGGPAGEAYRTGEVQVVHDVTSDPVFEPWREAAVESGVGSMVAVPLTHGSTTHGLLAVYADRPNAFSRRELSGFETLGEAVGFALAAAQYRRLVESDSVLELEFEVHSGTPLFAASREHDCRFEIDHAVRTGDDRVVNYLTVEGADPEVGAAAAEELSNLVEIRELDREDGPHFEMTLTDSVFRYLADAGARGKRGIVEDGVGHMLVEAPADLDVRRVTEAMDARFPDVSLAAKRERHRTDAPWWPGHGDIGARLTDRQRAVLKTAYYNGYYEWPRDADSETLADSLDIASTTFLQHLRKGHRRVLEAMFDSQ</sequence>
<dbReference type="SMART" id="SM00091">
    <property type="entry name" value="PAS"/>
    <property type="match status" value="4"/>
</dbReference>
<evidence type="ECO:0000256" key="2">
    <source>
        <dbReference type="ARBA" id="ARBA00023163"/>
    </source>
</evidence>
<dbReference type="Pfam" id="PF08448">
    <property type="entry name" value="PAS_4"/>
    <property type="match status" value="2"/>
</dbReference>
<evidence type="ECO:0000259" key="4">
    <source>
        <dbReference type="PROSITE" id="PS50113"/>
    </source>
</evidence>
<dbReference type="PANTHER" id="PTHR34236">
    <property type="entry name" value="DIMETHYL SULFOXIDE REDUCTASE TRANSCRIPTIONAL ACTIVATOR"/>
    <property type="match status" value="1"/>
</dbReference>
<organism evidence="5 6">
    <name type="scientific">Halosimplex pelagicum</name>
    <dbReference type="NCBI Taxonomy" id="869886"/>
    <lineage>
        <taxon>Archaea</taxon>
        <taxon>Methanobacteriati</taxon>
        <taxon>Methanobacteriota</taxon>
        <taxon>Stenosarchaea group</taxon>
        <taxon>Halobacteria</taxon>
        <taxon>Halobacteriales</taxon>
        <taxon>Haloarculaceae</taxon>
        <taxon>Halosimplex</taxon>
    </lineage>
</organism>